<reference evidence="2 3" key="1">
    <citation type="submission" date="2018-03" db="EMBL/GenBank/DDBJ databases">
        <title>Ahniella affigens gen. nov., sp. nov., a gammaproteobacterium isolated from sandy soil near a stream.</title>
        <authorList>
            <person name="Ko Y."/>
            <person name="Kim J.-H."/>
        </authorList>
    </citation>
    <scope>NUCLEOTIDE SEQUENCE [LARGE SCALE GENOMIC DNA]</scope>
    <source>
        <strain evidence="2 3">D13</strain>
    </source>
</reference>
<evidence type="ECO:0000313" key="2">
    <source>
        <dbReference type="EMBL" id="AVP97115.1"/>
    </source>
</evidence>
<evidence type="ECO:0008006" key="4">
    <source>
        <dbReference type="Google" id="ProtNLM"/>
    </source>
</evidence>
<proteinExistence type="predicted"/>
<organism evidence="2 3">
    <name type="scientific">Ahniella affigens</name>
    <dbReference type="NCBI Taxonomy" id="2021234"/>
    <lineage>
        <taxon>Bacteria</taxon>
        <taxon>Pseudomonadati</taxon>
        <taxon>Pseudomonadota</taxon>
        <taxon>Gammaproteobacteria</taxon>
        <taxon>Lysobacterales</taxon>
        <taxon>Rhodanobacteraceae</taxon>
        <taxon>Ahniella</taxon>
    </lineage>
</organism>
<keyword evidence="1" id="KW-1133">Transmembrane helix</keyword>
<dbReference type="AlphaFoldDB" id="A0A2P1PQJ7"/>
<dbReference type="Proteomes" id="UP000241074">
    <property type="component" value="Chromosome"/>
</dbReference>
<dbReference type="Gene3D" id="3.40.50.10770">
    <property type="entry name" value="Hypothetical protein VC1899 like domain (Restriction endonuclease-like)"/>
    <property type="match status" value="1"/>
</dbReference>
<accession>A0A2P1PQJ7</accession>
<protein>
    <recommendedName>
        <fullName evidence="4">CRISPR-associated protein</fullName>
    </recommendedName>
</protein>
<dbReference type="EMBL" id="CP027860">
    <property type="protein sequence ID" value="AVP97115.1"/>
    <property type="molecule type" value="Genomic_DNA"/>
</dbReference>
<reference evidence="2 3" key="2">
    <citation type="submission" date="2018-03" db="EMBL/GenBank/DDBJ databases">
        <authorList>
            <person name="Keele B.F."/>
        </authorList>
    </citation>
    <scope>NUCLEOTIDE SEQUENCE [LARGE SCALE GENOMIC DNA]</scope>
    <source>
        <strain evidence="2 3">D13</strain>
    </source>
</reference>
<gene>
    <name evidence="2" type="ORF">C7S18_07880</name>
</gene>
<name>A0A2P1PQJ7_9GAMM</name>
<dbReference type="OrthoDB" id="5566095at2"/>
<dbReference type="RefSeq" id="WP_106891040.1">
    <property type="nucleotide sequence ID" value="NZ_CP027860.1"/>
</dbReference>
<keyword evidence="1" id="KW-0472">Membrane</keyword>
<evidence type="ECO:0000313" key="3">
    <source>
        <dbReference type="Proteomes" id="UP000241074"/>
    </source>
</evidence>
<evidence type="ECO:0000256" key="1">
    <source>
        <dbReference type="SAM" id="Phobius"/>
    </source>
</evidence>
<dbReference type="KEGG" id="xba:C7S18_07880"/>
<sequence>MNLSAYLRAAAVFALLSAGLLGLSWMFAPALTGASAHASVDPWLLMDRVSTLLGLLTTVLAITGLVVGLFRGGWLWRFIRRTNSFIDAESEEITANASAVIMNYNPKNMELVRTAVSMLKPEVLVLLGTSRDELHDACRTLAGENLDVIAMPALENVHSSSEARQRARHGIQQLRERFQPRAIVCDVTGGTKPMTLGLFMAAEEEGIATVYLATERDPAGKPIKSTARLSYVSKARSPS</sequence>
<feature type="transmembrane region" description="Helical" evidence="1">
    <location>
        <begin position="48"/>
        <end position="70"/>
    </location>
</feature>
<keyword evidence="3" id="KW-1185">Reference proteome</keyword>
<keyword evidence="1" id="KW-0812">Transmembrane</keyword>